<reference evidence="1 2" key="1">
    <citation type="submission" date="2019-10" db="EMBL/GenBank/DDBJ databases">
        <title>Rudanella paleaurantiibacter sp. nov., isolated from sludge.</title>
        <authorList>
            <person name="Xu S.Q."/>
        </authorList>
    </citation>
    <scope>NUCLEOTIDE SEQUENCE [LARGE SCALE GENOMIC DNA]</scope>
    <source>
        <strain evidence="1 2">HX-22-17</strain>
    </source>
</reference>
<organism evidence="1 2">
    <name type="scientific">Rudanella paleaurantiibacter</name>
    <dbReference type="NCBI Taxonomy" id="2614655"/>
    <lineage>
        <taxon>Bacteria</taxon>
        <taxon>Pseudomonadati</taxon>
        <taxon>Bacteroidota</taxon>
        <taxon>Cytophagia</taxon>
        <taxon>Cytophagales</taxon>
        <taxon>Cytophagaceae</taxon>
        <taxon>Rudanella</taxon>
    </lineage>
</organism>
<dbReference type="SUPFAM" id="SSF140736">
    <property type="entry name" value="Rv1873-like"/>
    <property type="match status" value="1"/>
</dbReference>
<name>A0A7J5TUW1_9BACT</name>
<dbReference type="Gene3D" id="1.25.40.380">
    <property type="entry name" value="Protein of unknown function DUF1810"/>
    <property type="match status" value="1"/>
</dbReference>
<protein>
    <submittedName>
        <fullName evidence="1">DUF1810 family protein</fullName>
    </submittedName>
</protein>
<dbReference type="Pfam" id="PF08837">
    <property type="entry name" value="DUF1810"/>
    <property type="match status" value="1"/>
</dbReference>
<keyword evidence="2" id="KW-1185">Reference proteome</keyword>
<proteinExistence type="predicted"/>
<accession>A0A7J5TUW1</accession>
<dbReference type="InterPro" id="IPR036287">
    <property type="entry name" value="Rv1873-like_sf"/>
</dbReference>
<comment type="caution">
    <text evidence="1">The sequence shown here is derived from an EMBL/GenBank/DDBJ whole genome shotgun (WGS) entry which is preliminary data.</text>
</comment>
<dbReference type="AlphaFoldDB" id="A0A7J5TUW1"/>
<sequence length="141" mass="16164">MTDPYNLHRFIDAQEGVYERALAEIQNGRKRSHWMWFIFPQLKDIGYSETSKFYGIANLDEATLYLENEILKHRLIEISTAVLSVHGKTANEIFGSPDDAKLRSCMTLFSLTANTDDVFEAVLTAYFNGQKDPKTLRILNV</sequence>
<dbReference type="PIRSF" id="PIRSF008546">
    <property type="entry name" value="UCP008546"/>
    <property type="match status" value="1"/>
</dbReference>
<dbReference type="InterPro" id="IPR014937">
    <property type="entry name" value="DUF1810"/>
</dbReference>
<dbReference type="Proteomes" id="UP000488299">
    <property type="component" value="Unassembled WGS sequence"/>
</dbReference>
<dbReference type="EMBL" id="WELI01000009">
    <property type="protein sequence ID" value="KAB7727934.1"/>
    <property type="molecule type" value="Genomic_DNA"/>
</dbReference>
<dbReference type="RefSeq" id="WP_152125885.1">
    <property type="nucleotide sequence ID" value="NZ_WELI01000009.1"/>
</dbReference>
<evidence type="ECO:0000313" key="1">
    <source>
        <dbReference type="EMBL" id="KAB7727934.1"/>
    </source>
</evidence>
<evidence type="ECO:0000313" key="2">
    <source>
        <dbReference type="Proteomes" id="UP000488299"/>
    </source>
</evidence>
<gene>
    <name evidence="1" type="ORF">F5984_19415</name>
</gene>